<evidence type="ECO:0000256" key="1">
    <source>
        <dbReference type="ARBA" id="ARBA00022676"/>
    </source>
</evidence>
<dbReference type="Proteomes" id="UP001254488">
    <property type="component" value="Unassembled WGS sequence"/>
</dbReference>
<dbReference type="InterPro" id="IPR035902">
    <property type="entry name" value="Nuc_phospho_transferase"/>
</dbReference>
<dbReference type="RefSeq" id="WP_311332940.1">
    <property type="nucleotide sequence ID" value="NZ_JAVRHZ010000004.1"/>
</dbReference>
<proteinExistence type="inferred from homology"/>
<keyword evidence="3" id="KW-0460">Magnesium</keyword>
<keyword evidence="3" id="KW-0057">Aromatic amino acid biosynthesis</keyword>
<comment type="caution">
    <text evidence="3">Lacks conserved residue(s) required for the propagation of feature annotation.</text>
</comment>
<dbReference type="HAMAP" id="MF_00211">
    <property type="entry name" value="TrpD"/>
    <property type="match status" value="1"/>
</dbReference>
<feature type="binding site" evidence="3">
    <location>
        <position position="224"/>
    </location>
    <ligand>
        <name>Mg(2+)</name>
        <dbReference type="ChEBI" id="CHEBI:18420"/>
        <label>2</label>
    </ligand>
</feature>
<comment type="cofactor">
    <cofactor evidence="3">
        <name>Mg(2+)</name>
        <dbReference type="ChEBI" id="CHEBI:18420"/>
    </cofactor>
    <text evidence="3">Binds 2 magnesium ions per monomer.</text>
</comment>
<accession>A0ABU2YFI5</accession>
<sequence length="332" mass="36045">MKQILNRLINHEQLSSQEARDILVAISEGKYNQSQIAAFLTVYMMRSVTVEELEGFRDALLDLCLAVDVSEFNTIDLCGTGGDGKNTFNISTLSSFVAAGAGVKVTKHGNYGVSSVSGSSNVMEHLGIHFSNDSDFLKKCLDKAGICVLHAPLFHPAMKNVAPIRRELGIKTFFNMLGPMVNPAFPKNQLVGVFNLELARLYGYLYQKSEKNYAILHAMDGYDEISLTGKTKVITKASEEVLHPKDFKVSTINQEQIYGGNSVPEAATIFLNILKGNGTNAQNNVVCANAGMAISVVEGCTPIEGFEKAKESLLSGNGLQALEKLQKLSSNK</sequence>
<organism evidence="6 7">
    <name type="scientific">Patiriisocius hiemis</name>
    <dbReference type="NCBI Taxonomy" id="3075604"/>
    <lineage>
        <taxon>Bacteria</taxon>
        <taxon>Pseudomonadati</taxon>
        <taxon>Bacteroidota</taxon>
        <taxon>Flavobacteriia</taxon>
        <taxon>Flavobacteriales</taxon>
        <taxon>Flavobacteriaceae</taxon>
        <taxon>Patiriisocius</taxon>
    </lineage>
</organism>
<comment type="pathway">
    <text evidence="3">Amino-acid biosynthesis; L-tryptophan biosynthesis; L-tryptophan from chorismate: step 2/5.</text>
</comment>
<evidence type="ECO:0000256" key="2">
    <source>
        <dbReference type="ARBA" id="ARBA00022679"/>
    </source>
</evidence>
<dbReference type="NCBIfam" id="TIGR01245">
    <property type="entry name" value="trpD"/>
    <property type="match status" value="1"/>
</dbReference>
<evidence type="ECO:0000259" key="5">
    <source>
        <dbReference type="Pfam" id="PF02885"/>
    </source>
</evidence>
<dbReference type="GO" id="GO:0004048">
    <property type="term" value="F:anthranilate phosphoribosyltransferase activity"/>
    <property type="evidence" value="ECO:0007669"/>
    <property type="project" value="UniProtKB-EC"/>
</dbReference>
<gene>
    <name evidence="3 6" type="primary">trpD</name>
    <name evidence="6" type="ORF">RM538_08220</name>
</gene>
<keyword evidence="3" id="KW-0479">Metal-binding</keyword>
<feature type="binding site" evidence="3">
    <location>
        <position position="224"/>
    </location>
    <ligand>
        <name>Mg(2+)</name>
        <dbReference type="ChEBI" id="CHEBI:18420"/>
        <label>1</label>
    </ligand>
</feature>
<keyword evidence="1 3" id="KW-0328">Glycosyltransferase</keyword>
<feature type="binding site" evidence="3">
    <location>
        <position position="79"/>
    </location>
    <ligand>
        <name>anthranilate</name>
        <dbReference type="ChEBI" id="CHEBI:16567"/>
        <label>1</label>
    </ligand>
</feature>
<comment type="function">
    <text evidence="3">Catalyzes the transfer of the phosphoribosyl group of 5-phosphorylribose-1-pyrophosphate (PRPP) to anthranilate to yield N-(5'-phosphoribosyl)-anthranilate (PRA).</text>
</comment>
<feature type="binding site" evidence="3">
    <location>
        <position position="91"/>
    </location>
    <ligand>
        <name>Mg(2+)</name>
        <dbReference type="ChEBI" id="CHEBI:18420"/>
        <label>1</label>
    </ligand>
</feature>
<dbReference type="EMBL" id="JAVRHZ010000004">
    <property type="protein sequence ID" value="MDT0555985.1"/>
    <property type="molecule type" value="Genomic_DNA"/>
</dbReference>
<evidence type="ECO:0000313" key="6">
    <source>
        <dbReference type="EMBL" id="MDT0555985.1"/>
    </source>
</evidence>
<comment type="catalytic activity">
    <reaction evidence="3">
        <text>N-(5-phospho-beta-D-ribosyl)anthranilate + diphosphate = 5-phospho-alpha-D-ribose 1-diphosphate + anthranilate</text>
        <dbReference type="Rhea" id="RHEA:11768"/>
        <dbReference type="ChEBI" id="CHEBI:16567"/>
        <dbReference type="ChEBI" id="CHEBI:18277"/>
        <dbReference type="ChEBI" id="CHEBI:33019"/>
        <dbReference type="ChEBI" id="CHEBI:58017"/>
        <dbReference type="EC" id="2.4.2.18"/>
    </reaction>
</comment>
<dbReference type="Gene3D" id="3.40.1030.10">
    <property type="entry name" value="Nucleoside phosphorylase/phosphoribosyltransferase catalytic domain"/>
    <property type="match status" value="1"/>
</dbReference>
<feature type="domain" description="Glycosyl transferase family 3" evidence="4">
    <location>
        <begin position="73"/>
        <end position="317"/>
    </location>
</feature>
<dbReference type="InterPro" id="IPR005940">
    <property type="entry name" value="Anthranilate_Pribosyl_Tfrase"/>
</dbReference>
<name>A0ABU2YFI5_9FLAO</name>
<feature type="binding site" evidence="3">
    <location>
        <position position="223"/>
    </location>
    <ligand>
        <name>Mg(2+)</name>
        <dbReference type="ChEBI" id="CHEBI:18420"/>
        <label>2</label>
    </ligand>
</feature>
<protein>
    <recommendedName>
        <fullName evidence="3">Anthranilate phosphoribosyltransferase</fullName>
        <ecNumber evidence="3">2.4.2.18</ecNumber>
    </recommendedName>
</protein>
<feature type="binding site" evidence="3">
    <location>
        <position position="79"/>
    </location>
    <ligand>
        <name>5-phospho-alpha-D-ribose 1-diphosphate</name>
        <dbReference type="ChEBI" id="CHEBI:58017"/>
    </ligand>
</feature>
<dbReference type="PANTHER" id="PTHR43285">
    <property type="entry name" value="ANTHRANILATE PHOSPHORIBOSYLTRANSFERASE"/>
    <property type="match status" value="1"/>
</dbReference>
<reference evidence="6 7" key="1">
    <citation type="submission" date="2023-09" db="EMBL/GenBank/DDBJ databases">
        <authorList>
            <person name="Rey-Velasco X."/>
        </authorList>
    </citation>
    <scope>NUCLEOTIDE SEQUENCE [LARGE SCALE GENOMIC DNA]</scope>
    <source>
        <strain evidence="6 7">W242</strain>
    </source>
</reference>
<feature type="binding site" evidence="3">
    <location>
        <begin position="89"/>
        <end position="92"/>
    </location>
    <ligand>
        <name>5-phospho-alpha-D-ribose 1-diphosphate</name>
        <dbReference type="ChEBI" id="CHEBI:58017"/>
    </ligand>
</feature>
<dbReference type="SUPFAM" id="SSF47648">
    <property type="entry name" value="Nucleoside phosphorylase/phosphoribosyltransferase N-terminal domain"/>
    <property type="match status" value="1"/>
</dbReference>
<comment type="caution">
    <text evidence="6">The sequence shown here is derived from an EMBL/GenBank/DDBJ whole genome shotgun (WGS) entry which is preliminary data.</text>
</comment>
<feature type="domain" description="Glycosyl transferase family 3 N-terminal" evidence="5">
    <location>
        <begin position="2"/>
        <end position="63"/>
    </location>
</feature>
<dbReference type="Pfam" id="PF02885">
    <property type="entry name" value="Glycos_trans_3N"/>
    <property type="match status" value="1"/>
</dbReference>
<dbReference type="SUPFAM" id="SSF52418">
    <property type="entry name" value="Nucleoside phosphorylase/phosphoribosyltransferase catalytic domain"/>
    <property type="match status" value="1"/>
</dbReference>
<keyword evidence="3" id="KW-0028">Amino-acid biosynthesis</keyword>
<dbReference type="InterPro" id="IPR036320">
    <property type="entry name" value="Glycosyl_Trfase_fam3_N_dom_sf"/>
</dbReference>
<dbReference type="Pfam" id="PF00591">
    <property type="entry name" value="Glycos_transf_3"/>
    <property type="match status" value="1"/>
</dbReference>
<feature type="binding site" evidence="3">
    <location>
        <begin position="82"/>
        <end position="83"/>
    </location>
    <ligand>
        <name>5-phospho-alpha-D-ribose 1-diphosphate</name>
        <dbReference type="ChEBI" id="CHEBI:58017"/>
    </ligand>
</feature>
<feature type="binding site" evidence="3">
    <location>
        <position position="110"/>
    </location>
    <ligand>
        <name>anthranilate</name>
        <dbReference type="ChEBI" id="CHEBI:16567"/>
        <label>1</label>
    </ligand>
</feature>
<feature type="binding site" evidence="3">
    <location>
        <position position="165"/>
    </location>
    <ligand>
        <name>anthranilate</name>
        <dbReference type="ChEBI" id="CHEBI:16567"/>
        <label>2</label>
    </ligand>
</feature>
<dbReference type="InterPro" id="IPR000312">
    <property type="entry name" value="Glycosyl_Trfase_fam3"/>
</dbReference>
<feature type="binding site" evidence="3">
    <location>
        <begin position="107"/>
        <end position="115"/>
    </location>
    <ligand>
        <name>5-phospho-alpha-D-ribose 1-diphosphate</name>
        <dbReference type="ChEBI" id="CHEBI:58017"/>
    </ligand>
</feature>
<keyword evidence="3" id="KW-0822">Tryptophan biosynthesis</keyword>
<keyword evidence="7" id="KW-1185">Reference proteome</keyword>
<dbReference type="PANTHER" id="PTHR43285:SF2">
    <property type="entry name" value="ANTHRANILATE PHOSPHORIBOSYLTRANSFERASE"/>
    <property type="match status" value="1"/>
</dbReference>
<comment type="subunit">
    <text evidence="3">Homodimer.</text>
</comment>
<evidence type="ECO:0000259" key="4">
    <source>
        <dbReference type="Pfam" id="PF00591"/>
    </source>
</evidence>
<comment type="similarity">
    <text evidence="3">Belongs to the anthranilate phosphoribosyltransferase family.</text>
</comment>
<keyword evidence="2 3" id="KW-0808">Transferase</keyword>
<dbReference type="EC" id="2.4.2.18" evidence="3"/>
<dbReference type="InterPro" id="IPR017459">
    <property type="entry name" value="Glycosyl_Trfase_fam3_N_dom"/>
</dbReference>
<feature type="binding site" evidence="3">
    <location>
        <position position="119"/>
    </location>
    <ligand>
        <name>5-phospho-alpha-D-ribose 1-diphosphate</name>
        <dbReference type="ChEBI" id="CHEBI:58017"/>
    </ligand>
</feature>
<evidence type="ECO:0000313" key="7">
    <source>
        <dbReference type="Proteomes" id="UP001254488"/>
    </source>
</evidence>
<evidence type="ECO:0000256" key="3">
    <source>
        <dbReference type="HAMAP-Rule" id="MF_00211"/>
    </source>
</evidence>
<feature type="binding site" evidence="3">
    <location>
        <position position="87"/>
    </location>
    <ligand>
        <name>5-phospho-alpha-D-ribose 1-diphosphate</name>
        <dbReference type="ChEBI" id="CHEBI:58017"/>
    </ligand>
</feature>
<dbReference type="Gene3D" id="1.20.970.10">
    <property type="entry name" value="Transferase, Pyrimidine Nucleoside Phosphorylase, Chain C"/>
    <property type="match status" value="1"/>
</dbReference>